<keyword evidence="2" id="KW-1185">Reference proteome</keyword>
<evidence type="ECO:0008006" key="3">
    <source>
        <dbReference type="Google" id="ProtNLM"/>
    </source>
</evidence>
<organism evidence="1 2">
    <name type="scientific">Desulfofundulus kuznetsovii (strain DSM 6115 / VKM B-1805 / 17)</name>
    <name type="common">Desulfotomaculum kuznetsovii</name>
    <dbReference type="NCBI Taxonomy" id="760568"/>
    <lineage>
        <taxon>Bacteria</taxon>
        <taxon>Bacillati</taxon>
        <taxon>Bacillota</taxon>
        <taxon>Clostridia</taxon>
        <taxon>Eubacteriales</taxon>
        <taxon>Peptococcaceae</taxon>
        <taxon>Desulfofundulus</taxon>
    </lineage>
</organism>
<evidence type="ECO:0000313" key="2">
    <source>
        <dbReference type="Proteomes" id="UP000009229"/>
    </source>
</evidence>
<protein>
    <recommendedName>
        <fullName evidence="3">Phosphatidylglycerophosphatase A</fullName>
    </recommendedName>
</protein>
<dbReference type="AlphaFoldDB" id="A0AAU8P7H5"/>
<dbReference type="KEGG" id="dku:Desku_0381"/>
<accession>A0AAU8P7H5</accession>
<reference evidence="2" key="1">
    <citation type="submission" date="2011-05" db="EMBL/GenBank/DDBJ databases">
        <title>Complete sequence of Desulfotomaculum kuznetsovii DSM 6115.</title>
        <authorList>
            <person name="Lucas S."/>
            <person name="Han J."/>
            <person name="Lapidus A."/>
            <person name="Cheng J.-F."/>
            <person name="Goodwin L."/>
            <person name="Pitluck S."/>
            <person name="Peters L."/>
            <person name="Mikhailova N."/>
            <person name="Lu M."/>
            <person name="Saunders E."/>
            <person name="Han C."/>
            <person name="Tapia R."/>
            <person name="Land M."/>
            <person name="Hauser L."/>
            <person name="Kyrpides N."/>
            <person name="Ivanova N."/>
            <person name="Pagani I."/>
            <person name="Nazina T."/>
            <person name="Ivanova A."/>
            <person name="Parshina S."/>
            <person name="Kuever J."/>
            <person name="Muyzer G."/>
            <person name="Plugge C."/>
            <person name="Stams A."/>
            <person name="Woyke T."/>
        </authorList>
    </citation>
    <scope>NUCLEOTIDE SEQUENCE [LARGE SCALE GENOMIC DNA]</scope>
    <source>
        <strain evidence="2">DSM 6115 / VKM B-1805 / 17</strain>
    </source>
</reference>
<dbReference type="RefSeq" id="WP_013821524.1">
    <property type="nucleotide sequence ID" value="NC_015573.1"/>
</dbReference>
<proteinExistence type="predicted"/>
<name>A0AAU8P7H5_DESK7</name>
<evidence type="ECO:0000313" key="1">
    <source>
        <dbReference type="EMBL" id="AEG14009.1"/>
    </source>
</evidence>
<dbReference type="Proteomes" id="UP000009229">
    <property type="component" value="Chromosome"/>
</dbReference>
<gene>
    <name evidence="1" type="ordered locus">Desku_0381</name>
</gene>
<dbReference type="EMBL" id="CP002770">
    <property type="protein sequence ID" value="AEG14009.1"/>
    <property type="molecule type" value="Genomic_DNA"/>
</dbReference>
<sequence>MWMGEWECSPNQVEESSLLCDLIDVLGSFVSGALMVIWLSRMLGPIVA</sequence>